<evidence type="ECO:0000313" key="3">
    <source>
        <dbReference type="Proteomes" id="UP001604277"/>
    </source>
</evidence>
<dbReference type="AlphaFoldDB" id="A0ABD1XHC4"/>
<reference evidence="3" key="1">
    <citation type="submission" date="2024-07" db="EMBL/GenBank/DDBJ databases">
        <title>Two chromosome-level genome assemblies of Korean endemic species Abeliophyllum distichum and Forsythia ovata (Oleaceae).</title>
        <authorList>
            <person name="Jang H."/>
        </authorList>
    </citation>
    <scope>NUCLEOTIDE SEQUENCE [LARGE SCALE GENOMIC DNA]</scope>
</reference>
<feature type="compositionally biased region" description="Gly residues" evidence="1">
    <location>
        <begin position="17"/>
        <end position="31"/>
    </location>
</feature>
<feature type="region of interest" description="Disordered" evidence="1">
    <location>
        <begin position="77"/>
        <end position="119"/>
    </location>
</feature>
<sequence length="119" mass="12076">MDDCSLHLDPSRLNNESGGGGGKFFWGGGGGGDRRLRSATPPEQPSFEVPMVCATSARAAGDTGLKTVFSATSQLAVAAGKRSGPSLKTNNSSVADDPSERKSSSHSSSENSSLTAATT</sequence>
<accession>A0ABD1XHC4</accession>
<organism evidence="2 3">
    <name type="scientific">Forsythia ovata</name>
    <dbReference type="NCBI Taxonomy" id="205694"/>
    <lineage>
        <taxon>Eukaryota</taxon>
        <taxon>Viridiplantae</taxon>
        <taxon>Streptophyta</taxon>
        <taxon>Embryophyta</taxon>
        <taxon>Tracheophyta</taxon>
        <taxon>Spermatophyta</taxon>
        <taxon>Magnoliopsida</taxon>
        <taxon>eudicotyledons</taxon>
        <taxon>Gunneridae</taxon>
        <taxon>Pentapetalae</taxon>
        <taxon>asterids</taxon>
        <taxon>lamiids</taxon>
        <taxon>Lamiales</taxon>
        <taxon>Oleaceae</taxon>
        <taxon>Forsythieae</taxon>
        <taxon>Forsythia</taxon>
    </lineage>
</organism>
<comment type="caution">
    <text evidence="2">The sequence shown here is derived from an EMBL/GenBank/DDBJ whole genome shotgun (WGS) entry which is preliminary data.</text>
</comment>
<dbReference type="EMBL" id="JBFOLJ010000001">
    <property type="protein sequence ID" value="KAL2559940.1"/>
    <property type="molecule type" value="Genomic_DNA"/>
</dbReference>
<evidence type="ECO:0000313" key="2">
    <source>
        <dbReference type="EMBL" id="KAL2559940.1"/>
    </source>
</evidence>
<dbReference type="Proteomes" id="UP001604277">
    <property type="component" value="Unassembled WGS sequence"/>
</dbReference>
<name>A0ABD1XHC4_9LAMI</name>
<gene>
    <name evidence="2" type="ORF">Fot_04679</name>
</gene>
<feature type="compositionally biased region" description="Basic and acidic residues" evidence="1">
    <location>
        <begin position="1"/>
        <end position="10"/>
    </location>
</feature>
<protein>
    <submittedName>
        <fullName evidence="2">Uncharacterized protein</fullName>
    </submittedName>
</protein>
<keyword evidence="3" id="KW-1185">Reference proteome</keyword>
<evidence type="ECO:0000256" key="1">
    <source>
        <dbReference type="SAM" id="MobiDB-lite"/>
    </source>
</evidence>
<feature type="region of interest" description="Disordered" evidence="1">
    <location>
        <begin position="1"/>
        <end position="48"/>
    </location>
</feature>
<proteinExistence type="predicted"/>